<evidence type="ECO:0000313" key="3">
    <source>
        <dbReference type="Proteomes" id="UP000023152"/>
    </source>
</evidence>
<feature type="compositionally biased region" description="Polar residues" evidence="1">
    <location>
        <begin position="91"/>
        <end position="109"/>
    </location>
</feature>
<comment type="caution">
    <text evidence="2">The sequence shown here is derived from an EMBL/GenBank/DDBJ whole genome shotgun (WGS) entry which is preliminary data.</text>
</comment>
<protein>
    <submittedName>
        <fullName evidence="2">Uncharacterized protein</fullName>
    </submittedName>
</protein>
<accession>X6NCA6</accession>
<evidence type="ECO:0000256" key="1">
    <source>
        <dbReference type="SAM" id="MobiDB-lite"/>
    </source>
</evidence>
<proteinExistence type="predicted"/>
<sequence>MPRGKKGHFLNNKEISCTKEYTTKREKKKKTTAKAPLRRSYDEDSEHDDNANEENMNGPFKFVSDDEDEGASAHNSNLKAVDAEKSKKRTSSPARMTAGNASQNSTVQWSKRKRALTKITIKKAVTVPIAVTRKKQEELAESEKLIREAQLAQVLKKRQQMITMQSKVIVF</sequence>
<reference evidence="2 3" key="1">
    <citation type="journal article" date="2013" name="Curr. Biol.">
        <title>The Genome of the Foraminiferan Reticulomyxa filosa.</title>
        <authorList>
            <person name="Glockner G."/>
            <person name="Hulsmann N."/>
            <person name="Schleicher M."/>
            <person name="Noegel A.A."/>
            <person name="Eichinger L."/>
            <person name="Gallinger C."/>
            <person name="Pawlowski J."/>
            <person name="Sierra R."/>
            <person name="Euteneuer U."/>
            <person name="Pillet L."/>
            <person name="Moustafa A."/>
            <person name="Platzer M."/>
            <person name="Groth M."/>
            <person name="Szafranski K."/>
            <person name="Schliwa M."/>
        </authorList>
    </citation>
    <scope>NUCLEOTIDE SEQUENCE [LARGE SCALE GENOMIC DNA]</scope>
</reference>
<feature type="region of interest" description="Disordered" evidence="1">
    <location>
        <begin position="1"/>
        <end position="110"/>
    </location>
</feature>
<dbReference type="AlphaFoldDB" id="X6NCA6"/>
<organism evidence="2 3">
    <name type="scientific">Reticulomyxa filosa</name>
    <dbReference type="NCBI Taxonomy" id="46433"/>
    <lineage>
        <taxon>Eukaryota</taxon>
        <taxon>Sar</taxon>
        <taxon>Rhizaria</taxon>
        <taxon>Retaria</taxon>
        <taxon>Foraminifera</taxon>
        <taxon>Monothalamids</taxon>
        <taxon>Reticulomyxidae</taxon>
        <taxon>Reticulomyxa</taxon>
    </lineage>
</organism>
<gene>
    <name evidence="2" type="ORF">RFI_14244</name>
</gene>
<dbReference type="EMBL" id="ASPP01010342">
    <property type="protein sequence ID" value="ETO22947.1"/>
    <property type="molecule type" value="Genomic_DNA"/>
</dbReference>
<name>X6NCA6_RETFI</name>
<evidence type="ECO:0000313" key="2">
    <source>
        <dbReference type="EMBL" id="ETO22947.1"/>
    </source>
</evidence>
<dbReference type="Proteomes" id="UP000023152">
    <property type="component" value="Unassembled WGS sequence"/>
</dbReference>
<keyword evidence="3" id="KW-1185">Reference proteome</keyword>